<feature type="region of interest" description="Disordered" evidence="2">
    <location>
        <begin position="34"/>
        <end position="55"/>
    </location>
</feature>
<dbReference type="SUPFAM" id="SSF57889">
    <property type="entry name" value="Cysteine-rich domain"/>
    <property type="match status" value="1"/>
</dbReference>
<organism evidence="3 4">
    <name type="scientific">Daucus carota subsp. sativus</name>
    <name type="common">Carrot</name>
    <dbReference type="NCBI Taxonomy" id="79200"/>
    <lineage>
        <taxon>Eukaryota</taxon>
        <taxon>Viridiplantae</taxon>
        <taxon>Streptophyta</taxon>
        <taxon>Embryophyta</taxon>
        <taxon>Tracheophyta</taxon>
        <taxon>Spermatophyta</taxon>
        <taxon>Magnoliopsida</taxon>
        <taxon>eudicotyledons</taxon>
        <taxon>Gunneridae</taxon>
        <taxon>Pentapetalae</taxon>
        <taxon>asterids</taxon>
        <taxon>campanulids</taxon>
        <taxon>Apiales</taxon>
        <taxon>Apiaceae</taxon>
        <taxon>Apioideae</taxon>
        <taxon>Scandiceae</taxon>
        <taxon>Daucinae</taxon>
        <taxon>Daucus</taxon>
        <taxon>Daucus sect. Daucus</taxon>
    </lineage>
</organism>
<dbReference type="Pfam" id="PF03107">
    <property type="entry name" value="C1_2"/>
    <property type="match status" value="3"/>
</dbReference>
<dbReference type="OrthoDB" id="1909414at2759"/>
<accession>A0A166ADW4</accession>
<dbReference type="InterPro" id="IPR004146">
    <property type="entry name" value="DC1"/>
</dbReference>
<dbReference type="KEGG" id="dcr:108213291"/>
<dbReference type="OMA" id="CCAMLNT"/>
<protein>
    <submittedName>
        <fullName evidence="3">Uncharacterized protein</fullName>
    </submittedName>
</protein>
<dbReference type="PANTHER" id="PTHR47841:SF3">
    <property type="entry name" value="OS09G0492800 PROTEIN"/>
    <property type="match status" value="1"/>
</dbReference>
<dbReference type="InterPro" id="IPR046349">
    <property type="entry name" value="C1-like_sf"/>
</dbReference>
<dbReference type="EMBL" id="CP093345">
    <property type="protein sequence ID" value="WOG91871.1"/>
    <property type="molecule type" value="Genomic_DNA"/>
</dbReference>
<reference evidence="3" key="1">
    <citation type="journal article" date="2016" name="Nat. Genet.">
        <title>A high-quality carrot genome assembly provides new insights into carotenoid accumulation and asterid genome evolution.</title>
        <authorList>
            <person name="Iorizzo M."/>
            <person name="Ellison S."/>
            <person name="Senalik D."/>
            <person name="Zeng P."/>
            <person name="Satapoomin P."/>
            <person name="Huang J."/>
            <person name="Bowman M."/>
            <person name="Iovene M."/>
            <person name="Sanseverino W."/>
            <person name="Cavagnaro P."/>
            <person name="Yildiz M."/>
            <person name="Macko-Podgorni A."/>
            <person name="Moranska E."/>
            <person name="Grzebelus E."/>
            <person name="Grzebelus D."/>
            <person name="Ashrafi H."/>
            <person name="Zheng Z."/>
            <person name="Cheng S."/>
            <person name="Spooner D."/>
            <person name="Van Deynze A."/>
            <person name="Simon P."/>
        </authorList>
    </citation>
    <scope>NUCLEOTIDE SEQUENCE</scope>
    <source>
        <tissue evidence="3">Leaf</tissue>
    </source>
</reference>
<reference evidence="3" key="2">
    <citation type="submission" date="2022-03" db="EMBL/GenBank/DDBJ databases">
        <title>Draft title - Genomic analysis of global carrot germplasm unveils the trajectory of domestication and the origin of high carotenoid orange carrot.</title>
        <authorList>
            <person name="Iorizzo M."/>
            <person name="Ellison S."/>
            <person name="Senalik D."/>
            <person name="Macko-Podgorni A."/>
            <person name="Grzebelus D."/>
            <person name="Bostan H."/>
            <person name="Rolling W."/>
            <person name="Curaba J."/>
            <person name="Simon P."/>
        </authorList>
    </citation>
    <scope>NUCLEOTIDE SEQUENCE</scope>
    <source>
        <tissue evidence="3">Leaf</tissue>
    </source>
</reference>
<sequence length="281" mass="31234">MNNRFLIRKTGGALSLKKSSSMEVPARKSLYAVEFPTSPNPTNSPGEEKLHPSHSQHPLLQLDVPELFTCSGCKEHGAGKRFSCQQCDFQLHDFCALSPPALKSHPLHAQHQLTFYSKPKPGGILWPRCDVCMKATKGFAYRCSACHFQMHPCCALLSSEIKLSIHEHKLKLLPPLLGEHSGFTCGECKRQRSGRMYRCMVCDYHLHAVCAKSMVNGLEENGIKISAKPNMLGPTARFASQIVIHFLGGLVEGVGQSVGQVLVQDLAKGRCMSRRRRRLRD</sequence>
<keyword evidence="4" id="KW-1185">Reference proteome</keyword>
<evidence type="ECO:0000256" key="2">
    <source>
        <dbReference type="SAM" id="MobiDB-lite"/>
    </source>
</evidence>
<name>A0A166ADW4_DAUCS</name>
<dbReference type="Gramene" id="KZN01102">
    <property type="protein sequence ID" value="KZN01102"/>
    <property type="gene ID" value="DCAR_009856"/>
</dbReference>
<evidence type="ECO:0000313" key="4">
    <source>
        <dbReference type="Proteomes" id="UP000077755"/>
    </source>
</evidence>
<proteinExistence type="predicted"/>
<keyword evidence="1" id="KW-0677">Repeat</keyword>
<gene>
    <name evidence="3" type="ORF">DCAR_0311126</name>
</gene>
<dbReference type="Proteomes" id="UP000077755">
    <property type="component" value="Chromosome 3"/>
</dbReference>
<dbReference type="AlphaFoldDB" id="A0A166ADW4"/>
<evidence type="ECO:0000313" key="3">
    <source>
        <dbReference type="EMBL" id="WOG91871.1"/>
    </source>
</evidence>
<dbReference type="PANTHER" id="PTHR47841">
    <property type="entry name" value="DIACYLGLYCEROL KINASE THETA-LIKE-RELATED"/>
    <property type="match status" value="1"/>
</dbReference>
<evidence type="ECO:0000256" key="1">
    <source>
        <dbReference type="ARBA" id="ARBA00022737"/>
    </source>
</evidence>